<sequence length="154" mass="17362">MDILIVKWIHILSSTLLFGTGIGSAFYLLAATMSRDTRVVAAVARYVVLADFLFTATTAVIQPVTGVWLVWRYGMPMETAWVRLSLILYAVAIACWLPVVWLQMKLRDLAQEAVRTNQPLPPPYWRAFRIWVALGVPAFVAFLAIFYLMVAKPT</sequence>
<feature type="transmembrane region" description="Helical" evidence="1">
    <location>
        <begin position="42"/>
        <end position="61"/>
    </location>
</feature>
<dbReference type="AlphaFoldDB" id="A0A193GBG7"/>
<name>A0A193GBG7_9BORD</name>
<reference evidence="2 3" key="1">
    <citation type="submission" date="2016-06" db="EMBL/GenBank/DDBJ databases">
        <title>Complete genome sequences of Bordetella bronchialis and Bordetella flabilis.</title>
        <authorList>
            <person name="LiPuma J.J."/>
            <person name="Spilker T."/>
        </authorList>
    </citation>
    <scope>NUCLEOTIDE SEQUENCE [LARGE SCALE GENOMIC DNA]</scope>
    <source>
        <strain evidence="2 3">AU10664</strain>
    </source>
</reference>
<dbReference type="OrthoDB" id="9786302at2"/>
<keyword evidence="1" id="KW-0812">Transmembrane</keyword>
<dbReference type="RefSeq" id="WP_066655494.1">
    <property type="nucleotide sequence ID" value="NZ_CBCSCL010000019.1"/>
</dbReference>
<dbReference type="InterPro" id="IPR018729">
    <property type="entry name" value="DUF2269_transmembrane"/>
</dbReference>
<dbReference type="EMBL" id="CP016172">
    <property type="protein sequence ID" value="ANN76973.1"/>
    <property type="molecule type" value="Genomic_DNA"/>
</dbReference>
<dbReference type="KEGG" id="bfz:BAU07_07485"/>
<evidence type="ECO:0000256" key="1">
    <source>
        <dbReference type="SAM" id="Phobius"/>
    </source>
</evidence>
<feature type="transmembrane region" description="Helical" evidence="1">
    <location>
        <begin position="6"/>
        <end position="30"/>
    </location>
</feature>
<proteinExistence type="predicted"/>
<accession>A0A193GBG7</accession>
<feature type="transmembrane region" description="Helical" evidence="1">
    <location>
        <begin position="81"/>
        <end position="102"/>
    </location>
</feature>
<dbReference type="Pfam" id="PF10027">
    <property type="entry name" value="DUF2269"/>
    <property type="match status" value="1"/>
</dbReference>
<keyword evidence="3" id="KW-1185">Reference proteome</keyword>
<dbReference type="Proteomes" id="UP000091926">
    <property type="component" value="Chromosome"/>
</dbReference>
<keyword evidence="1" id="KW-1133">Transmembrane helix</keyword>
<keyword evidence="1" id="KW-0472">Membrane</keyword>
<dbReference type="STRING" id="463014.BAU07_07485"/>
<evidence type="ECO:0000313" key="3">
    <source>
        <dbReference type="Proteomes" id="UP000091926"/>
    </source>
</evidence>
<evidence type="ECO:0008006" key="4">
    <source>
        <dbReference type="Google" id="ProtNLM"/>
    </source>
</evidence>
<feature type="transmembrane region" description="Helical" evidence="1">
    <location>
        <begin position="130"/>
        <end position="150"/>
    </location>
</feature>
<gene>
    <name evidence="2" type="ORF">BAU07_07485</name>
</gene>
<organism evidence="2 3">
    <name type="scientific">Bordetella flabilis</name>
    <dbReference type="NCBI Taxonomy" id="463014"/>
    <lineage>
        <taxon>Bacteria</taxon>
        <taxon>Pseudomonadati</taxon>
        <taxon>Pseudomonadota</taxon>
        <taxon>Betaproteobacteria</taxon>
        <taxon>Burkholderiales</taxon>
        <taxon>Alcaligenaceae</taxon>
        <taxon>Bordetella</taxon>
    </lineage>
</organism>
<evidence type="ECO:0000313" key="2">
    <source>
        <dbReference type="EMBL" id="ANN76973.1"/>
    </source>
</evidence>
<protein>
    <recommendedName>
        <fullName evidence="4">DUF2269 domain-containing protein</fullName>
    </recommendedName>
</protein>